<organism evidence="1 2">
    <name type="scientific">Branchiostoma lanceolatum</name>
    <name type="common">Common lancelet</name>
    <name type="synonym">Amphioxus lanceolatum</name>
    <dbReference type="NCBI Taxonomy" id="7740"/>
    <lineage>
        <taxon>Eukaryota</taxon>
        <taxon>Metazoa</taxon>
        <taxon>Chordata</taxon>
        <taxon>Cephalochordata</taxon>
        <taxon>Leptocardii</taxon>
        <taxon>Amphioxiformes</taxon>
        <taxon>Branchiostomatidae</taxon>
        <taxon>Branchiostoma</taxon>
    </lineage>
</organism>
<dbReference type="EMBL" id="CAKMNS010000186">
    <property type="protein sequence ID" value="CAH1277186.1"/>
    <property type="molecule type" value="Genomic_DNA"/>
</dbReference>
<sequence length="25" mass="2778">YGNQRMGPIPANSKLIFEVELKSVS</sequence>
<dbReference type="GO" id="GO:0003755">
    <property type="term" value="F:peptidyl-prolyl cis-trans isomerase activity"/>
    <property type="evidence" value="ECO:0007669"/>
    <property type="project" value="InterPro"/>
</dbReference>
<keyword evidence="2" id="KW-1185">Reference proteome</keyword>
<dbReference type="AlphaFoldDB" id="A0A8S4MMM7"/>
<feature type="non-terminal residue" evidence="1">
    <location>
        <position position="1"/>
    </location>
</feature>
<evidence type="ECO:0000313" key="2">
    <source>
        <dbReference type="Proteomes" id="UP000838412"/>
    </source>
</evidence>
<proteinExistence type="predicted"/>
<dbReference type="Gene3D" id="3.10.50.40">
    <property type="match status" value="1"/>
</dbReference>
<dbReference type="SUPFAM" id="SSF54534">
    <property type="entry name" value="FKBP-like"/>
    <property type="match status" value="1"/>
</dbReference>
<name>A0A8S4MMM7_BRALA</name>
<dbReference type="Proteomes" id="UP000838412">
    <property type="component" value="Unassembled WGS sequence"/>
</dbReference>
<gene>
    <name evidence="1" type="primary">Hypp9496</name>
    <name evidence="1" type="ORF">BLAG_LOCUS26025</name>
</gene>
<protein>
    <submittedName>
        <fullName evidence="1">Hypp9496 protein</fullName>
    </submittedName>
</protein>
<dbReference type="InterPro" id="IPR046357">
    <property type="entry name" value="PPIase_dom_sf"/>
</dbReference>
<reference evidence="1" key="1">
    <citation type="submission" date="2022-01" db="EMBL/GenBank/DDBJ databases">
        <authorList>
            <person name="Braso-Vives M."/>
        </authorList>
    </citation>
    <scope>NUCLEOTIDE SEQUENCE</scope>
</reference>
<comment type="caution">
    <text evidence="1">The sequence shown here is derived from an EMBL/GenBank/DDBJ whole genome shotgun (WGS) entry which is preliminary data.</text>
</comment>
<evidence type="ECO:0000313" key="1">
    <source>
        <dbReference type="EMBL" id="CAH1277186.1"/>
    </source>
</evidence>
<accession>A0A8S4MMM7</accession>